<name>A0A0F9E6I1_9ZZZZ</name>
<gene>
    <name evidence="4" type="ORF">LCGC14_2113330</name>
</gene>
<dbReference type="InterPro" id="IPR036509">
    <property type="entry name" value="Met_Sox_Rdtase_MsrA_sf"/>
</dbReference>
<dbReference type="EMBL" id="LAZR01026161">
    <property type="protein sequence ID" value="KKL69599.1"/>
    <property type="molecule type" value="Genomic_DNA"/>
</dbReference>
<feature type="domain" description="Peptide methionine sulphoxide reductase MsrA" evidence="3">
    <location>
        <begin position="5"/>
        <end position="154"/>
    </location>
</feature>
<protein>
    <recommendedName>
        <fullName evidence="1">peptide-methionine (S)-S-oxide reductase</fullName>
        <ecNumber evidence="1">1.8.4.11</ecNumber>
    </recommendedName>
</protein>
<evidence type="ECO:0000259" key="3">
    <source>
        <dbReference type="Pfam" id="PF01625"/>
    </source>
</evidence>
<dbReference type="PANTHER" id="PTHR43774">
    <property type="entry name" value="PEPTIDE METHIONINE SULFOXIDE REDUCTASE"/>
    <property type="match status" value="1"/>
</dbReference>
<dbReference type="GO" id="GO:0008113">
    <property type="term" value="F:peptide-methionine (S)-S-oxide reductase activity"/>
    <property type="evidence" value="ECO:0007669"/>
    <property type="project" value="UniProtKB-EC"/>
</dbReference>
<keyword evidence="2" id="KW-0560">Oxidoreductase</keyword>
<dbReference type="AlphaFoldDB" id="A0A0F9E6I1"/>
<dbReference type="Pfam" id="PF01625">
    <property type="entry name" value="PMSR"/>
    <property type="match status" value="1"/>
</dbReference>
<evidence type="ECO:0000313" key="4">
    <source>
        <dbReference type="EMBL" id="KKL69599.1"/>
    </source>
</evidence>
<organism evidence="4">
    <name type="scientific">marine sediment metagenome</name>
    <dbReference type="NCBI Taxonomy" id="412755"/>
    <lineage>
        <taxon>unclassified sequences</taxon>
        <taxon>metagenomes</taxon>
        <taxon>ecological metagenomes</taxon>
    </lineage>
</organism>
<reference evidence="4" key="1">
    <citation type="journal article" date="2015" name="Nature">
        <title>Complex archaea that bridge the gap between prokaryotes and eukaryotes.</title>
        <authorList>
            <person name="Spang A."/>
            <person name="Saw J.H."/>
            <person name="Jorgensen S.L."/>
            <person name="Zaremba-Niedzwiedzka K."/>
            <person name="Martijn J."/>
            <person name="Lind A.E."/>
            <person name="van Eijk R."/>
            <person name="Schleper C."/>
            <person name="Guy L."/>
            <person name="Ettema T.J."/>
        </authorList>
    </citation>
    <scope>NUCLEOTIDE SEQUENCE</scope>
</reference>
<dbReference type="SUPFAM" id="SSF55068">
    <property type="entry name" value="Peptide methionine sulfoxide reductase"/>
    <property type="match status" value="1"/>
</dbReference>
<dbReference type="InterPro" id="IPR002569">
    <property type="entry name" value="Met_Sox_Rdtase_MsrA_dom"/>
</dbReference>
<dbReference type="Gene3D" id="3.30.1060.10">
    <property type="entry name" value="Peptide methionine sulphoxide reductase MsrA"/>
    <property type="match status" value="1"/>
</dbReference>
<comment type="caution">
    <text evidence="4">The sequence shown here is derived from an EMBL/GenBank/DDBJ whole genome shotgun (WGS) entry which is preliminary data.</text>
</comment>
<evidence type="ECO:0000256" key="1">
    <source>
        <dbReference type="ARBA" id="ARBA00012502"/>
    </source>
</evidence>
<accession>A0A0F9E6I1</accession>
<sequence>MEDQKAIFAAGCFWGVEERFRKINGVISTRVGYTGGQFTKPTYNDVCSHKTGHAEAVEIIFDPSKVSYDELLDIFWSIHDPTTLNRQGPDVGEQYRSIIFYINSEQKEKALSSKAKLEKSKRFKNPIVTIIVSASELWEAEDYHQQYVEKRKKGILTRF</sequence>
<evidence type="ECO:0000256" key="2">
    <source>
        <dbReference type="ARBA" id="ARBA00023002"/>
    </source>
</evidence>
<proteinExistence type="inferred from homology"/>
<dbReference type="PANTHER" id="PTHR43774:SF1">
    <property type="entry name" value="PEPTIDE METHIONINE SULFOXIDE REDUCTASE MSRA 2"/>
    <property type="match status" value="1"/>
</dbReference>
<dbReference type="NCBIfam" id="TIGR00401">
    <property type="entry name" value="msrA"/>
    <property type="match status" value="1"/>
</dbReference>
<dbReference type="EC" id="1.8.4.11" evidence="1"/>
<dbReference type="HAMAP" id="MF_01401">
    <property type="entry name" value="MsrA"/>
    <property type="match status" value="1"/>
</dbReference>